<gene>
    <name evidence="3" type="ORF">M501DRAFT_1031206</name>
</gene>
<dbReference type="GO" id="GO:0000776">
    <property type="term" value="C:kinetochore"/>
    <property type="evidence" value="ECO:0007669"/>
    <property type="project" value="InterPro"/>
</dbReference>
<dbReference type="AlphaFoldDB" id="A0A9P4VRP1"/>
<dbReference type="GO" id="GO:0051315">
    <property type="term" value="P:attachment of mitotic spindle microtubules to kinetochore"/>
    <property type="evidence" value="ECO:0007669"/>
    <property type="project" value="TreeGrafter"/>
</dbReference>
<dbReference type="GO" id="GO:0034501">
    <property type="term" value="P:protein localization to kinetochore"/>
    <property type="evidence" value="ECO:0007669"/>
    <property type="project" value="InterPro"/>
</dbReference>
<reference evidence="3" key="1">
    <citation type="journal article" date="2020" name="Stud. Mycol.">
        <title>101 Dothideomycetes genomes: a test case for predicting lifestyles and emergence of pathogens.</title>
        <authorList>
            <person name="Haridas S."/>
            <person name="Albert R."/>
            <person name="Binder M."/>
            <person name="Bloem J."/>
            <person name="Labutti K."/>
            <person name="Salamov A."/>
            <person name="Andreopoulos B."/>
            <person name="Baker S."/>
            <person name="Barry K."/>
            <person name="Bills G."/>
            <person name="Bluhm B."/>
            <person name="Cannon C."/>
            <person name="Castanera R."/>
            <person name="Culley D."/>
            <person name="Daum C."/>
            <person name="Ezra D."/>
            <person name="Gonzalez J."/>
            <person name="Henrissat B."/>
            <person name="Kuo A."/>
            <person name="Liang C."/>
            <person name="Lipzen A."/>
            <person name="Lutzoni F."/>
            <person name="Magnuson J."/>
            <person name="Mondo S."/>
            <person name="Nolan M."/>
            <person name="Ohm R."/>
            <person name="Pangilinan J."/>
            <person name="Park H.-J."/>
            <person name="Ramirez L."/>
            <person name="Alfaro M."/>
            <person name="Sun H."/>
            <person name="Tritt A."/>
            <person name="Yoshinaga Y."/>
            <person name="Zwiers L.-H."/>
            <person name="Turgeon B."/>
            <person name="Goodwin S."/>
            <person name="Spatafora J."/>
            <person name="Crous P."/>
            <person name="Grigoriev I."/>
        </authorList>
    </citation>
    <scope>NUCLEOTIDE SEQUENCE</scope>
    <source>
        <strain evidence="3">CBS 101060</strain>
    </source>
</reference>
<feature type="coiled-coil region" evidence="1">
    <location>
        <begin position="192"/>
        <end position="240"/>
    </location>
</feature>
<dbReference type="EMBL" id="MU006095">
    <property type="protein sequence ID" value="KAF2839052.1"/>
    <property type="molecule type" value="Genomic_DNA"/>
</dbReference>
<dbReference type="Proteomes" id="UP000799429">
    <property type="component" value="Unassembled WGS sequence"/>
</dbReference>
<name>A0A9P4VRP1_9PEZI</name>
<accession>A0A9P4VRP1</accession>
<evidence type="ECO:0000256" key="1">
    <source>
        <dbReference type="SAM" id="Coils"/>
    </source>
</evidence>
<dbReference type="Pfam" id="PF20882">
    <property type="entry name" value="Sos7"/>
    <property type="match status" value="1"/>
</dbReference>
<proteinExistence type="predicted"/>
<comment type="caution">
    <text evidence="3">The sequence shown here is derived from an EMBL/GenBank/DDBJ whole genome shotgun (WGS) entry which is preliminary data.</text>
</comment>
<dbReference type="PANTHER" id="PTHR37329">
    <property type="entry name" value="KINETOCHORE PROTEIN SOS7"/>
    <property type="match status" value="1"/>
</dbReference>
<feature type="domain" description="Kinetochore protein Sos7 coiled-coil" evidence="2">
    <location>
        <begin position="67"/>
        <end position="141"/>
    </location>
</feature>
<sequence length="281" mass="31244">MATTDVQAVLDELLAPTPLSIISLSDEIRPQTLQSPKRNSGVSDVSADVLEKSTPGSIEADLAHYKELFSKLRFSYVEQLTKEKFLRAIISDPPPIVEAAENAAFEARLGEEKAALKAQKMEVEEIVGELERKGRELSLRYESIQLRTEELAALPAKITDLNTTHNTLSSMIPSPALNPSLSLPLPATQSLLSQRRAELEVLDAELAAFEAAVPAKSRELEMLEAELRPLEVQKEALTKVAREAMRRREQGEQGWGNGIEEQGRWWRAVEAGLRELMEHEV</sequence>
<dbReference type="InterPro" id="IPR048781">
    <property type="entry name" value="Sos7_CC"/>
</dbReference>
<keyword evidence="1" id="KW-0175">Coiled coil</keyword>
<keyword evidence="4" id="KW-1185">Reference proteome</keyword>
<dbReference type="PANTHER" id="PTHR37329:SF1">
    <property type="entry name" value="KINETOCHORE PROTEIN SOS7"/>
    <property type="match status" value="1"/>
</dbReference>
<evidence type="ECO:0000259" key="2">
    <source>
        <dbReference type="Pfam" id="PF20882"/>
    </source>
</evidence>
<evidence type="ECO:0000313" key="3">
    <source>
        <dbReference type="EMBL" id="KAF2839052.1"/>
    </source>
</evidence>
<dbReference type="InterPro" id="IPR037475">
    <property type="entry name" value="Sos7"/>
</dbReference>
<organism evidence="3 4">
    <name type="scientific">Patellaria atrata CBS 101060</name>
    <dbReference type="NCBI Taxonomy" id="1346257"/>
    <lineage>
        <taxon>Eukaryota</taxon>
        <taxon>Fungi</taxon>
        <taxon>Dikarya</taxon>
        <taxon>Ascomycota</taxon>
        <taxon>Pezizomycotina</taxon>
        <taxon>Dothideomycetes</taxon>
        <taxon>Dothideomycetes incertae sedis</taxon>
        <taxon>Patellariales</taxon>
        <taxon>Patellariaceae</taxon>
        <taxon>Patellaria</taxon>
    </lineage>
</organism>
<dbReference type="OrthoDB" id="18959at2759"/>
<evidence type="ECO:0000313" key="4">
    <source>
        <dbReference type="Proteomes" id="UP000799429"/>
    </source>
</evidence>
<protein>
    <recommendedName>
        <fullName evidence="2">Kinetochore protein Sos7 coiled-coil domain-containing protein</fullName>
    </recommendedName>
</protein>